<protein>
    <submittedName>
        <fullName evidence="1">Uncharacterized protein</fullName>
    </submittedName>
</protein>
<evidence type="ECO:0000313" key="2">
    <source>
        <dbReference type="Proteomes" id="UP000030418"/>
    </source>
</evidence>
<name>A0A0A2XGE7_9PAST</name>
<dbReference type="RefSeq" id="WP_039135897.1">
    <property type="nucleotide sequence ID" value="NZ_JPXY01000035.1"/>
</dbReference>
<evidence type="ECO:0000313" key="1">
    <source>
        <dbReference type="EMBL" id="KGQ31213.1"/>
    </source>
</evidence>
<keyword evidence="2" id="KW-1185">Reference proteome</keyword>
<dbReference type="Proteomes" id="UP000030418">
    <property type="component" value="Unassembled WGS sequence"/>
</dbReference>
<sequence>MKNLISSVVKEDGYDEFLTKKIEQGKKDIENGHFVTLEQWKLETEQQLQNKATELEQLKREEMLGYA</sequence>
<proteinExistence type="predicted"/>
<comment type="caution">
    <text evidence="1">The sequence shown here is derived from an EMBL/GenBank/DDBJ whole genome shotgun (WGS) entry which is preliminary data.</text>
</comment>
<dbReference type="AlphaFoldDB" id="A0A0A2XGE7"/>
<reference evidence="1 2" key="1">
    <citation type="submission" date="2014-08" db="EMBL/GenBank/DDBJ databases">
        <title>Chaperone-usher fimbriae in a diverse selection of Gallibacterium genomes.</title>
        <authorList>
            <person name="Kudirkiene E."/>
            <person name="Bager R.J."/>
            <person name="Johnson T.J."/>
            <person name="Bojesen A.M."/>
        </authorList>
    </citation>
    <scope>NUCLEOTIDE SEQUENCE [LARGE SCALE GENOMIC DNA]</scope>
    <source>
        <strain evidence="1 2">CCM5976</strain>
    </source>
</reference>
<dbReference type="EMBL" id="JPXY01000035">
    <property type="protein sequence ID" value="KGQ31213.1"/>
    <property type="molecule type" value="Genomic_DNA"/>
</dbReference>
<accession>A0A0A2XGE7</accession>
<organism evidence="1 2">
    <name type="scientific">Gallibacterium genomosp. 2</name>
    <dbReference type="NCBI Taxonomy" id="155517"/>
    <lineage>
        <taxon>Bacteria</taxon>
        <taxon>Pseudomonadati</taxon>
        <taxon>Pseudomonadota</taxon>
        <taxon>Gammaproteobacteria</taxon>
        <taxon>Pasteurellales</taxon>
        <taxon>Pasteurellaceae</taxon>
        <taxon>Gallibacterium</taxon>
    </lineage>
</organism>
<gene>
    <name evidence="1" type="ORF">P375_08010</name>
</gene>